<reference evidence="1 2" key="1">
    <citation type="journal article" date="2015" name="Genome Announc.">
        <title>Complete Genome Sequence of Spiroplasma turonicum Strain Tab4cT, a Parasite of a Horse Fly, Haematopota sp. (Diptera: Tabanidae).</title>
        <authorList>
            <person name="Davis R.E."/>
            <person name="Shao J."/>
            <person name="Zhao Y."/>
            <person name="Gasparich G.E."/>
            <person name="Gaynor B.J."/>
            <person name="Donofrio N."/>
        </authorList>
    </citation>
    <scope>NUCLEOTIDE SEQUENCE [LARGE SCALE GENOMIC DNA]</scope>
    <source>
        <strain evidence="1 2">Tab4c</strain>
    </source>
</reference>
<dbReference type="RefSeq" id="WP_156412826.1">
    <property type="nucleotide sequence ID" value="NZ_CP012328.1"/>
</dbReference>
<sequence>MNYNTLNVVGIDGTNLKIELSNYYYKTKLNCMISSDWSLKTIIAYNFDKNENLKNV</sequence>
<dbReference type="EMBL" id="CP012328">
    <property type="protein sequence ID" value="AKU79863.1"/>
    <property type="molecule type" value="Genomic_DNA"/>
</dbReference>
<dbReference type="KEGG" id="stur:STURON_00617"/>
<keyword evidence="2" id="KW-1185">Reference proteome</keyword>
<accession>A0A0K1P6D4</accession>
<dbReference type="AlphaFoldDB" id="A0A0K1P6D4"/>
<organism evidence="1 2">
    <name type="scientific">Spiroplasma turonicum</name>
    <dbReference type="NCBI Taxonomy" id="216946"/>
    <lineage>
        <taxon>Bacteria</taxon>
        <taxon>Bacillati</taxon>
        <taxon>Mycoplasmatota</taxon>
        <taxon>Mollicutes</taxon>
        <taxon>Entomoplasmatales</taxon>
        <taxon>Spiroplasmataceae</taxon>
        <taxon>Spiroplasma</taxon>
    </lineage>
</organism>
<gene>
    <name evidence="1" type="ORF">STURON_00617</name>
</gene>
<protein>
    <submittedName>
        <fullName evidence="1">Uncharacterized protein</fullName>
    </submittedName>
</protein>
<proteinExistence type="predicted"/>
<dbReference type="Proteomes" id="UP000067243">
    <property type="component" value="Chromosome"/>
</dbReference>
<evidence type="ECO:0000313" key="2">
    <source>
        <dbReference type="Proteomes" id="UP000067243"/>
    </source>
</evidence>
<name>A0A0K1P6D4_9MOLU</name>
<evidence type="ECO:0000313" key="1">
    <source>
        <dbReference type="EMBL" id="AKU79863.1"/>
    </source>
</evidence>
<dbReference type="OrthoDB" id="391315at2"/>
<dbReference type="PATRIC" id="fig|216946.3.peg.628"/>